<proteinExistence type="predicted"/>
<protein>
    <submittedName>
        <fullName evidence="1">Uncharacterized protein</fullName>
    </submittedName>
</protein>
<dbReference type="EMBL" id="UINC01191202">
    <property type="protein sequence ID" value="SVE05720.1"/>
    <property type="molecule type" value="Genomic_DNA"/>
</dbReference>
<organism evidence="1">
    <name type="scientific">marine metagenome</name>
    <dbReference type="NCBI Taxonomy" id="408172"/>
    <lineage>
        <taxon>unclassified sequences</taxon>
        <taxon>metagenomes</taxon>
        <taxon>ecological metagenomes</taxon>
    </lineage>
</organism>
<evidence type="ECO:0000313" key="1">
    <source>
        <dbReference type="EMBL" id="SVE05720.1"/>
    </source>
</evidence>
<feature type="non-terminal residue" evidence="1">
    <location>
        <position position="41"/>
    </location>
</feature>
<dbReference type="AlphaFoldDB" id="A0A383ADP6"/>
<gene>
    <name evidence="1" type="ORF">METZ01_LOCUS458574</name>
</gene>
<accession>A0A383ADP6</accession>
<sequence>MAHIKLNQDHELSEAALQSAKAIEASGGDPSTLRSLANRQD</sequence>
<name>A0A383ADP6_9ZZZZ</name>
<reference evidence="1" key="1">
    <citation type="submission" date="2018-05" db="EMBL/GenBank/DDBJ databases">
        <authorList>
            <person name="Lanie J.A."/>
            <person name="Ng W.-L."/>
            <person name="Kazmierczak K.M."/>
            <person name="Andrzejewski T.M."/>
            <person name="Davidsen T.M."/>
            <person name="Wayne K.J."/>
            <person name="Tettelin H."/>
            <person name="Glass J.I."/>
            <person name="Rusch D."/>
            <person name="Podicherti R."/>
            <person name="Tsui H.-C.T."/>
            <person name="Winkler M.E."/>
        </authorList>
    </citation>
    <scope>NUCLEOTIDE SEQUENCE</scope>
</reference>